<dbReference type="PANTHER" id="PTHR31409">
    <property type="entry name" value="WASH COMPLEX SUBUNIT 4"/>
    <property type="match status" value="1"/>
</dbReference>
<keyword evidence="6" id="KW-1185">Reference proteome</keyword>
<proteinExistence type="predicted"/>
<gene>
    <name evidence="5" type="ORF">H696_01503</name>
</gene>
<feature type="region of interest" description="Disordered" evidence="1">
    <location>
        <begin position="1398"/>
        <end position="1427"/>
    </location>
</feature>
<evidence type="ECO:0000256" key="1">
    <source>
        <dbReference type="SAM" id="MobiDB-lite"/>
    </source>
</evidence>
<dbReference type="Pfam" id="PF14746">
    <property type="entry name" value="WASH-7_C"/>
    <property type="match status" value="1"/>
</dbReference>
<feature type="domain" description="WASH complex subunit 7 central" evidence="2">
    <location>
        <begin position="766"/>
        <end position="839"/>
    </location>
</feature>
<feature type="compositionally biased region" description="Low complexity" evidence="1">
    <location>
        <begin position="1182"/>
        <end position="1192"/>
    </location>
</feature>
<dbReference type="RefSeq" id="XP_009493674.1">
    <property type="nucleotide sequence ID" value="XM_009495399.1"/>
</dbReference>
<dbReference type="eggNOG" id="KOG3578">
    <property type="taxonomic scope" value="Eukaryota"/>
</dbReference>
<evidence type="ECO:0000259" key="4">
    <source>
        <dbReference type="Pfam" id="PF14746"/>
    </source>
</evidence>
<feature type="domain" description="WASH complex subunit 4 N-terminal" evidence="3">
    <location>
        <begin position="106"/>
        <end position="716"/>
    </location>
</feature>
<name>A0A058ZDR1_FONAL</name>
<dbReference type="GO" id="GO:0005768">
    <property type="term" value="C:endosome"/>
    <property type="evidence" value="ECO:0007669"/>
    <property type="project" value="TreeGrafter"/>
</dbReference>
<dbReference type="Proteomes" id="UP000030693">
    <property type="component" value="Unassembled WGS sequence"/>
</dbReference>
<dbReference type="GO" id="GO:0016197">
    <property type="term" value="P:endosomal transport"/>
    <property type="evidence" value="ECO:0007669"/>
    <property type="project" value="TreeGrafter"/>
</dbReference>
<feature type="compositionally biased region" description="Low complexity" evidence="1">
    <location>
        <begin position="1400"/>
        <end position="1427"/>
    </location>
</feature>
<dbReference type="EMBL" id="KB932202">
    <property type="protein sequence ID" value="KCV72096.1"/>
    <property type="molecule type" value="Genomic_DNA"/>
</dbReference>
<dbReference type="GO" id="GO:0007032">
    <property type="term" value="P:endosome organization"/>
    <property type="evidence" value="ECO:0007669"/>
    <property type="project" value="TreeGrafter"/>
</dbReference>
<dbReference type="OMA" id="TFLHDEH"/>
<evidence type="ECO:0000259" key="2">
    <source>
        <dbReference type="Pfam" id="PF14744"/>
    </source>
</evidence>
<evidence type="ECO:0000313" key="5">
    <source>
        <dbReference type="EMBL" id="KCV72096.1"/>
    </source>
</evidence>
<protein>
    <submittedName>
        <fullName evidence="5">Uncharacterized protein</fullName>
    </submittedName>
</protein>
<accession>A0A058ZDR1</accession>
<dbReference type="InterPro" id="IPR027307">
    <property type="entry name" value="WASH7"/>
</dbReference>
<feature type="domain" description="WASH complex subunit 7 central" evidence="2">
    <location>
        <begin position="1098"/>
        <end position="1165"/>
    </location>
</feature>
<evidence type="ECO:0000313" key="6">
    <source>
        <dbReference type="Proteomes" id="UP000030693"/>
    </source>
</evidence>
<dbReference type="InterPro" id="IPR028283">
    <property type="entry name" value="WASH-7_C"/>
</dbReference>
<reference evidence="5" key="1">
    <citation type="submission" date="2013-04" db="EMBL/GenBank/DDBJ databases">
        <title>The Genome Sequence of Fonticula alba ATCC 38817.</title>
        <authorList>
            <consortium name="The Broad Institute Genomics Platform"/>
            <person name="Russ C."/>
            <person name="Cuomo C."/>
            <person name="Burger G."/>
            <person name="Gray M.W."/>
            <person name="Holland P.W.H."/>
            <person name="King N."/>
            <person name="Lang F.B.F."/>
            <person name="Roger A.J."/>
            <person name="Ruiz-Trillo I."/>
            <person name="Brown M."/>
            <person name="Walker B."/>
            <person name="Young S."/>
            <person name="Zeng Q."/>
            <person name="Gargeya S."/>
            <person name="Fitzgerald M."/>
            <person name="Haas B."/>
            <person name="Abouelleil A."/>
            <person name="Allen A.W."/>
            <person name="Alvarado L."/>
            <person name="Arachchi H.M."/>
            <person name="Berlin A.M."/>
            <person name="Chapman S.B."/>
            <person name="Gainer-Dewar J."/>
            <person name="Goldberg J."/>
            <person name="Griggs A."/>
            <person name="Gujja S."/>
            <person name="Hansen M."/>
            <person name="Howarth C."/>
            <person name="Imamovic A."/>
            <person name="Ireland A."/>
            <person name="Larimer J."/>
            <person name="McCowan C."/>
            <person name="Murphy C."/>
            <person name="Pearson M."/>
            <person name="Poon T.W."/>
            <person name="Priest M."/>
            <person name="Roberts A."/>
            <person name="Saif S."/>
            <person name="Shea T."/>
            <person name="Sisk P."/>
            <person name="Sykes S."/>
            <person name="Wortman J."/>
            <person name="Nusbaum C."/>
            <person name="Birren B."/>
        </authorList>
    </citation>
    <scope>NUCLEOTIDE SEQUENCE [LARGE SCALE GENOMIC DNA]</scope>
    <source>
        <strain evidence="5">ATCC 38817</strain>
    </source>
</reference>
<dbReference type="GO" id="GO:0071203">
    <property type="term" value="C:WASH complex"/>
    <property type="evidence" value="ECO:0007669"/>
    <property type="project" value="InterPro"/>
</dbReference>
<sequence length="1427" mass="153226">MSTYYDSTLAAYGGWPTDRFDDGQAAADAINREYEALRNHVLQHSNTLDRIASTLESSLGPATVGTLSSAISGSVASGPTSGPPGLLASAGGCGPVAPLGTTSTPPKEAISYSRLIRTNDKNLDNVLIVLSGLCIEVEHLREEAETRFFPALATYGEHVAYAADLANAAAPAAPNGGGPAPPLNPEQLGEAQLRLGRFLPLLQEACTYVNRLYDIIVNFVQQLGALYAPKSVRAALVAQLRLETVPFQPVFDSLMEALAILLTLDAIAATNTQLQADWRSYRQMIMFVMQGAERFGRTESQLAQVDGMLQEIEARLLAGSVFSGLFSCRFDFHDSRAAATAVAATSTSWFSFGSSSSSTAEPVLTAAPGGLPPVRLNTGLRDELLAAVRAQVAFLQARIGQPVEVGPRTGLIGLAGLLRLASSVVDGFAVAITGDKQLIRAVWDLGATSPLVPLMGNAVFDYLGFLAGKAFKSDARASANFARYIRQGDLKTVPADRLKRLVSTGPATAATLSVRVAAWSARMGSELILEAGPAGSGSGTRAARAGDSAEAQLQKDALIVRNQILIQGLVLGHAIDHLARELLHLHLHTGRQLASATARTILRLVELAKAVEGTFARHQVYVARLLPSLHFVLSSSLVDFAASFTRRFSQDPRMRTQLEALGLLVRLVSGPPTTDRLKAAGVALAMIRPHLRDHEYDSVVQHLRQLSLLGGLSNAVVVATRCEFIYWNRTLLSTYMRWLWSTDGTPGAGSDGTPAESWAPSPEGLPLFLAAAGDVAELLRAAGPDGLDALRQYSADIYELLETEVITPACTAIDDDLRISGHHDLRLSSRNPFKPDAMPAGSFLGLADYGLTPLATAGTAGAPGSGITGATGGAEVVMQALRRTRVCLGLCQMAPLMSVDGAASVDLRAFITQYLDNLYYHQTALAPHNWTRYERMKILARERYGLVLSDARLPPGTQEQMFDALEIMRNIHVFMSRYRYNMHQQFFIESSSSSKYLHTIHIRHVANSIRTHGSGMMNTAVNVTYQFLRREFRLFSEFLYDDHIKSRLVREARFVTEQREAALGGAPSGHSMALAGDFSGYKAGARPNRGGTPPSRAQFSYPFERAEELNRWSRSLGVRDKTGTQYLDEFRRVVTVMGNALGYVRLVRSGGLHHASRVVAHVPEITQMTGTFGEGVTRDGIGSTSSSGTSVSSAASNMDATLENLMETFSSSTDYFRNLVDAFAAGSRHPRNVHLKHFYLLVPALTLSHVEHMVASKDRLDKNRPDGAAFTDDGFALGVAYALKLLDLDSKFDALHWFSSVHNHYEQAARRIDQAAASGSLGSGGDANLGSLGGVGASDLLVSSSTLGGGGRLNSQDQRQSTILAKKKLDLYRKEFHLLYVTLTGARILFREEGEHFSPATAESSGGADAAAGDAATGDAAAPAAAE</sequence>
<feature type="domain" description="WASH complex subunit 7 C-terminal" evidence="4">
    <location>
        <begin position="1193"/>
        <end position="1391"/>
    </location>
</feature>
<dbReference type="InterPro" id="IPR028191">
    <property type="entry name" value="WASH-4_N"/>
</dbReference>
<evidence type="ECO:0000259" key="3">
    <source>
        <dbReference type="Pfam" id="PF14745"/>
    </source>
</evidence>
<organism evidence="5">
    <name type="scientific">Fonticula alba</name>
    <name type="common">Slime mold</name>
    <dbReference type="NCBI Taxonomy" id="691883"/>
    <lineage>
        <taxon>Eukaryota</taxon>
        <taxon>Rotosphaerida</taxon>
        <taxon>Fonticulaceae</taxon>
        <taxon>Fonticula</taxon>
    </lineage>
</organism>
<dbReference type="OrthoDB" id="10261210at2759"/>
<dbReference type="Pfam" id="PF14745">
    <property type="entry name" value="WASH-4_N"/>
    <property type="match status" value="1"/>
</dbReference>
<dbReference type="STRING" id="691883.A0A058ZDR1"/>
<dbReference type="PANTHER" id="PTHR31409:SF0">
    <property type="entry name" value="WASH COMPLEX SUBUNIT 4"/>
    <property type="match status" value="1"/>
</dbReference>
<dbReference type="GeneID" id="20526228"/>
<dbReference type="InterPro" id="IPR028282">
    <property type="entry name" value="WASH-7_central"/>
</dbReference>
<feature type="region of interest" description="Disordered" evidence="1">
    <location>
        <begin position="1173"/>
        <end position="1192"/>
    </location>
</feature>
<dbReference type="Pfam" id="PF14744">
    <property type="entry name" value="WASH-7_mid"/>
    <property type="match status" value="3"/>
</dbReference>
<feature type="domain" description="WASH complex subunit 7 central" evidence="2">
    <location>
        <begin position="903"/>
        <end position="1060"/>
    </location>
</feature>